<organism evidence="4 5">
    <name type="scientific">Roseibium aggregatum</name>
    <dbReference type="NCBI Taxonomy" id="187304"/>
    <lineage>
        <taxon>Bacteria</taxon>
        <taxon>Pseudomonadati</taxon>
        <taxon>Pseudomonadota</taxon>
        <taxon>Alphaproteobacteria</taxon>
        <taxon>Hyphomicrobiales</taxon>
        <taxon>Stappiaceae</taxon>
        <taxon>Roseibium</taxon>
    </lineage>
</organism>
<comment type="caution">
    <text evidence="4">The sequence shown here is derived from an EMBL/GenBank/DDBJ whole genome shotgun (WGS) entry which is preliminary data.</text>
</comment>
<sequence>MADEAMDWFLQLRDKGNSEELHQGFRRWADSDSRHLEEYRKIERLWSSDAFGNAAASLRSEPVASESSVTRFRPRGILRRSSRNGRIAAALAAAVLIFVSYPGFLNLLLYLRSDYMTSVGELLETPLPDGSRMLLNTASAVSIDFDGGRRKVRILQGEAYFDVVHDPSRPFHVAAGYSDSEVKGTAFAVRRKADADLVVLERGRLEVTLEEDRSDASAILLPDTKLQAQRSRLGQVEPADVNALLSWRSGRLKFENETFGAILEELDRYHSGTLLLARRSVGETRISGNYQVSDLDAAVRTLADVVGLDLVHLPGGTIILY</sequence>
<keyword evidence="1" id="KW-0472">Membrane</keyword>
<name>A0A939J3T9_9HYPH</name>
<dbReference type="PANTHER" id="PTHR30273">
    <property type="entry name" value="PERIPLASMIC SIGNAL SENSOR AND SIGMA FACTOR ACTIVATOR FECR-RELATED"/>
    <property type="match status" value="1"/>
</dbReference>
<dbReference type="Pfam" id="PF16220">
    <property type="entry name" value="DUF4880"/>
    <property type="match status" value="1"/>
</dbReference>
<dbReference type="Pfam" id="PF04773">
    <property type="entry name" value="FecR"/>
    <property type="match status" value="1"/>
</dbReference>
<dbReference type="InterPro" id="IPR006860">
    <property type="entry name" value="FecR"/>
</dbReference>
<feature type="transmembrane region" description="Helical" evidence="1">
    <location>
        <begin position="87"/>
        <end position="111"/>
    </location>
</feature>
<keyword evidence="1" id="KW-0812">Transmembrane</keyword>
<dbReference type="EMBL" id="JAEKJZ010000001">
    <property type="protein sequence ID" value="MBN9670004.1"/>
    <property type="molecule type" value="Genomic_DNA"/>
</dbReference>
<proteinExistence type="predicted"/>
<dbReference type="RefSeq" id="WP_207139527.1">
    <property type="nucleotide sequence ID" value="NZ_JAEKJZ010000001.1"/>
</dbReference>
<evidence type="ECO:0000259" key="3">
    <source>
        <dbReference type="Pfam" id="PF16220"/>
    </source>
</evidence>
<dbReference type="Gene3D" id="2.60.120.1440">
    <property type="match status" value="1"/>
</dbReference>
<protein>
    <submittedName>
        <fullName evidence="4">FecR domain-containing protein</fullName>
    </submittedName>
</protein>
<evidence type="ECO:0000313" key="5">
    <source>
        <dbReference type="Proteomes" id="UP000664096"/>
    </source>
</evidence>
<dbReference type="InterPro" id="IPR012373">
    <property type="entry name" value="Ferrdict_sens_TM"/>
</dbReference>
<accession>A0A939J3T9</accession>
<keyword evidence="1" id="KW-1133">Transmembrane helix</keyword>
<dbReference type="GO" id="GO:0016989">
    <property type="term" value="F:sigma factor antagonist activity"/>
    <property type="evidence" value="ECO:0007669"/>
    <property type="project" value="TreeGrafter"/>
</dbReference>
<reference evidence="4" key="1">
    <citation type="submission" date="2020-12" db="EMBL/GenBank/DDBJ databases">
        <title>Oil enriched cultivation method for isolating marine PHA-producing bacteria.</title>
        <authorList>
            <person name="Zheng W."/>
            <person name="Yu S."/>
            <person name="Huang Y."/>
        </authorList>
    </citation>
    <scope>NUCLEOTIDE SEQUENCE</scope>
    <source>
        <strain evidence="4">SY-2-12</strain>
    </source>
</reference>
<gene>
    <name evidence="4" type="ORF">JF539_06615</name>
</gene>
<evidence type="ECO:0000259" key="2">
    <source>
        <dbReference type="Pfam" id="PF04773"/>
    </source>
</evidence>
<dbReference type="Gene3D" id="3.55.50.30">
    <property type="match status" value="1"/>
</dbReference>
<dbReference type="AlphaFoldDB" id="A0A939J3T9"/>
<feature type="domain" description="FecR protein" evidence="2">
    <location>
        <begin position="114"/>
        <end position="204"/>
    </location>
</feature>
<feature type="domain" description="FecR N-terminal" evidence="3">
    <location>
        <begin position="3"/>
        <end position="45"/>
    </location>
</feature>
<evidence type="ECO:0000256" key="1">
    <source>
        <dbReference type="SAM" id="Phobius"/>
    </source>
</evidence>
<dbReference type="PIRSF" id="PIRSF018266">
    <property type="entry name" value="FecR"/>
    <property type="match status" value="1"/>
</dbReference>
<dbReference type="PANTHER" id="PTHR30273:SF2">
    <property type="entry name" value="PROTEIN FECR"/>
    <property type="match status" value="1"/>
</dbReference>
<dbReference type="Proteomes" id="UP000664096">
    <property type="component" value="Unassembled WGS sequence"/>
</dbReference>
<dbReference type="InterPro" id="IPR032623">
    <property type="entry name" value="FecR_N"/>
</dbReference>
<evidence type="ECO:0000313" key="4">
    <source>
        <dbReference type="EMBL" id="MBN9670004.1"/>
    </source>
</evidence>